<comment type="caution">
    <text evidence="5">The sequence shown here is derived from an EMBL/GenBank/DDBJ whole genome shotgun (WGS) entry which is preliminary data.</text>
</comment>
<comment type="similarity">
    <text evidence="1">Belongs to the Secretory-abundant heat soluble protein (SAHS) family.</text>
</comment>
<evidence type="ECO:0000256" key="2">
    <source>
        <dbReference type="ARBA" id="ARBA00023016"/>
    </source>
</evidence>
<keyword evidence="4" id="KW-0732">Signal</keyword>
<evidence type="ECO:0000256" key="4">
    <source>
        <dbReference type="SAM" id="SignalP"/>
    </source>
</evidence>
<dbReference type="InterPro" id="IPR012674">
    <property type="entry name" value="Calycin"/>
</dbReference>
<keyword evidence="6" id="KW-1185">Reference proteome</keyword>
<reference evidence="6" key="1">
    <citation type="submission" date="2017-01" db="EMBL/GenBank/DDBJ databases">
        <title>Comparative genomics of anhydrobiosis in the tardigrade Hypsibius dujardini.</title>
        <authorList>
            <person name="Yoshida Y."/>
            <person name="Koutsovoulos G."/>
            <person name="Laetsch D."/>
            <person name="Stevens L."/>
            <person name="Kumar S."/>
            <person name="Horikawa D."/>
            <person name="Ishino K."/>
            <person name="Komine S."/>
            <person name="Tomita M."/>
            <person name="Blaxter M."/>
            <person name="Arakawa K."/>
        </authorList>
    </citation>
    <scope>NUCLEOTIDE SEQUENCE [LARGE SCALE GENOMIC DNA]</scope>
    <source>
        <strain evidence="6">Z151</strain>
    </source>
</reference>
<sequence>MAHVTILLALSVTGLFVSTVADHKGEKHGGKFDGKSWLGKWESTNHTENLETFVSQLGYPSAEHVTDQKVFQKFWQDGEHFHHKITVPTKNYTLQHKFTLGQPGKATFNNVEFKYLYAELGNDLHVEITVPSKNKTVSDSYHVFQNGTELEKTYKTGDTVAKRWYKKVISCH</sequence>
<dbReference type="CDD" id="cd00742">
    <property type="entry name" value="FABP"/>
    <property type="match status" value="1"/>
</dbReference>
<evidence type="ECO:0000313" key="6">
    <source>
        <dbReference type="Proteomes" id="UP000192578"/>
    </source>
</evidence>
<dbReference type="SUPFAM" id="SSF50814">
    <property type="entry name" value="Lipocalins"/>
    <property type="match status" value="1"/>
</dbReference>
<dbReference type="Gene3D" id="2.40.128.20">
    <property type="match status" value="1"/>
</dbReference>
<dbReference type="AlphaFoldDB" id="A0A9X6NLM4"/>
<evidence type="ECO:0000256" key="3">
    <source>
        <dbReference type="ARBA" id="ARBA00045493"/>
    </source>
</evidence>
<keyword evidence="2" id="KW-0346">Stress response</keyword>
<dbReference type="Proteomes" id="UP000192578">
    <property type="component" value="Unassembled WGS sequence"/>
</dbReference>
<gene>
    <name evidence="5" type="ORF">BV898_16255</name>
</gene>
<feature type="signal peptide" evidence="4">
    <location>
        <begin position="1"/>
        <end position="21"/>
    </location>
</feature>
<comment type="function">
    <text evidence="3">Secreted heat soluble protein acting as a molecular shield in water-deficient condition. Tardigrade-specific intrinsically disordered proteins (TDPs) are essential for desiccation tolerance by forming non-crystalline amorphous solids upon desiccation, and this vitrified state mirrors their protective capabilities.</text>
</comment>
<feature type="chain" id="PRO_5040886311" evidence="4">
    <location>
        <begin position="22"/>
        <end position="172"/>
    </location>
</feature>
<name>A0A9X6NLM4_HYPEX</name>
<accession>A0A9X6NLM4</accession>
<evidence type="ECO:0000313" key="5">
    <source>
        <dbReference type="EMBL" id="OWA51789.1"/>
    </source>
</evidence>
<organism evidence="5 6">
    <name type="scientific">Hypsibius exemplaris</name>
    <name type="common">Freshwater tardigrade</name>
    <dbReference type="NCBI Taxonomy" id="2072580"/>
    <lineage>
        <taxon>Eukaryota</taxon>
        <taxon>Metazoa</taxon>
        <taxon>Ecdysozoa</taxon>
        <taxon>Tardigrada</taxon>
        <taxon>Eutardigrada</taxon>
        <taxon>Parachela</taxon>
        <taxon>Hypsibioidea</taxon>
        <taxon>Hypsibiidae</taxon>
        <taxon>Hypsibius</taxon>
    </lineage>
</organism>
<proteinExistence type="inferred from homology"/>
<dbReference type="EMBL" id="MTYJ01000239">
    <property type="protein sequence ID" value="OWA51789.1"/>
    <property type="molecule type" value="Genomic_DNA"/>
</dbReference>
<evidence type="ECO:0000256" key="1">
    <source>
        <dbReference type="ARBA" id="ARBA00006119"/>
    </source>
</evidence>
<protein>
    <submittedName>
        <fullName evidence="5">Uncharacterized protein</fullName>
    </submittedName>
</protein>